<dbReference type="Gene3D" id="3.40.50.1820">
    <property type="entry name" value="alpha/beta hydrolase"/>
    <property type="match status" value="1"/>
</dbReference>
<evidence type="ECO:0000259" key="4">
    <source>
        <dbReference type="Pfam" id="PF00561"/>
    </source>
</evidence>
<feature type="signal peptide" evidence="3">
    <location>
        <begin position="1"/>
        <end position="31"/>
    </location>
</feature>
<feature type="chain" id="PRO_5021933897" evidence="3">
    <location>
        <begin position="32"/>
        <end position="530"/>
    </location>
</feature>
<dbReference type="InterPro" id="IPR051601">
    <property type="entry name" value="Serine_prot/Carboxylest_S33"/>
</dbReference>
<dbReference type="AlphaFoldDB" id="A0A542CTD7"/>
<dbReference type="RefSeq" id="WP_142003357.1">
    <property type="nucleotide sequence ID" value="NZ_VFML01000002.1"/>
</dbReference>
<sequence>MICRRRRRRLAQAATAVLVPLLLAGATPAVGGTAGHPRQPGLEWRDCPDDAVLKCASLSVPLDHADPGGDRINLALVKAPAADPELKLGSLVLNRGGPGFSSTEYLRLVEDGQLTSPVDQRVWDRYDVIGLDQRGVGQARPTVKCFTSPGERDEFNADVPVFPTTTRQAWFRAAKDAEFAARCRRHTGALLDHMSTAIVARDLDLVRQALGERRLNFLGQSYGVHLGLAYANLFPRQVGSLVLDSVLNPARFLTGPDWTVPSERVGSDVATDATLREFLRLCAEGASCAFAEHDPRRAFDTLMAKLEDEPLRLSARDGTNVTLTYPKLVAFTGGVLYQPVAWELLANMLDLTYRVQREPTESATADLAELVRLIDVNGLDDPYSGLKGTYSAITCNDVDLPDHPLAWWAAAWRRAPAAGRFAALRAYSTSVCAGWQAEPRERYTGPWSVRTEKPILILTSRFDPSTPATGAVHLHHLLPNSRLLVNEGWGHVTSQQSTCVVDATSAYLAKDTLPGSGESCSPDLVPFSAG</sequence>
<comment type="similarity">
    <text evidence="1">Belongs to the peptidase S33 family.</text>
</comment>
<evidence type="ECO:0000256" key="1">
    <source>
        <dbReference type="ARBA" id="ARBA00010088"/>
    </source>
</evidence>
<dbReference type="EMBL" id="VFML01000002">
    <property type="protein sequence ID" value="TQI94083.1"/>
    <property type="molecule type" value="Genomic_DNA"/>
</dbReference>
<evidence type="ECO:0000313" key="7">
    <source>
        <dbReference type="Proteomes" id="UP000320876"/>
    </source>
</evidence>
<evidence type="ECO:0000256" key="3">
    <source>
        <dbReference type="SAM" id="SignalP"/>
    </source>
</evidence>
<keyword evidence="2 6" id="KW-0378">Hydrolase</keyword>
<evidence type="ECO:0000256" key="2">
    <source>
        <dbReference type="ARBA" id="ARBA00022801"/>
    </source>
</evidence>
<dbReference type="InterPro" id="IPR029058">
    <property type="entry name" value="AB_hydrolase_fold"/>
</dbReference>
<gene>
    <name evidence="6" type="ORF">FB471_6235</name>
</gene>
<dbReference type="OrthoDB" id="4006962at2"/>
<dbReference type="GO" id="GO:0016787">
    <property type="term" value="F:hydrolase activity"/>
    <property type="evidence" value="ECO:0007669"/>
    <property type="project" value="UniProtKB-KW"/>
</dbReference>
<dbReference type="SUPFAM" id="SSF53474">
    <property type="entry name" value="alpha/beta-Hydrolases"/>
    <property type="match status" value="1"/>
</dbReference>
<dbReference type="Proteomes" id="UP000320876">
    <property type="component" value="Unassembled WGS sequence"/>
</dbReference>
<feature type="domain" description="AB hydrolase-1" evidence="4">
    <location>
        <begin position="91"/>
        <end position="249"/>
    </location>
</feature>
<dbReference type="InterPro" id="IPR000073">
    <property type="entry name" value="AB_hydrolase_1"/>
</dbReference>
<accession>A0A542CTD7</accession>
<dbReference type="PANTHER" id="PTHR43248">
    <property type="entry name" value="2-SUCCINYL-6-HYDROXY-2,4-CYCLOHEXADIENE-1-CARBOXYLATE SYNTHASE"/>
    <property type="match status" value="1"/>
</dbReference>
<name>A0A542CTD7_AMYCI</name>
<proteinExistence type="inferred from homology"/>
<keyword evidence="3" id="KW-0732">Signal</keyword>
<dbReference type="Pfam" id="PF08386">
    <property type="entry name" value="Abhydrolase_4"/>
    <property type="match status" value="1"/>
</dbReference>
<evidence type="ECO:0000259" key="5">
    <source>
        <dbReference type="Pfam" id="PF08386"/>
    </source>
</evidence>
<protein>
    <submittedName>
        <fullName evidence="6">Alpha/beta hydrolase family protein</fullName>
    </submittedName>
</protein>
<dbReference type="Pfam" id="PF00561">
    <property type="entry name" value="Abhydrolase_1"/>
    <property type="match status" value="1"/>
</dbReference>
<keyword evidence="7" id="KW-1185">Reference proteome</keyword>
<dbReference type="InterPro" id="IPR013595">
    <property type="entry name" value="Pept_S33_TAP-like_C"/>
</dbReference>
<feature type="domain" description="Peptidase S33 tripeptidyl aminopeptidase-like C-terminal" evidence="5">
    <location>
        <begin position="423"/>
        <end position="520"/>
    </location>
</feature>
<reference evidence="6 7" key="1">
    <citation type="submission" date="2019-06" db="EMBL/GenBank/DDBJ databases">
        <title>Sequencing the genomes of 1000 actinobacteria strains.</title>
        <authorList>
            <person name="Klenk H.-P."/>
        </authorList>
    </citation>
    <scope>NUCLEOTIDE SEQUENCE [LARGE SCALE GENOMIC DNA]</scope>
    <source>
        <strain evidence="6 7">DSM 45679</strain>
    </source>
</reference>
<organism evidence="6 7">
    <name type="scientific">Amycolatopsis cihanbeyliensis</name>
    <dbReference type="NCBI Taxonomy" id="1128664"/>
    <lineage>
        <taxon>Bacteria</taxon>
        <taxon>Bacillati</taxon>
        <taxon>Actinomycetota</taxon>
        <taxon>Actinomycetes</taxon>
        <taxon>Pseudonocardiales</taxon>
        <taxon>Pseudonocardiaceae</taxon>
        <taxon>Amycolatopsis</taxon>
    </lineage>
</organism>
<evidence type="ECO:0000313" key="6">
    <source>
        <dbReference type="EMBL" id="TQI94083.1"/>
    </source>
</evidence>
<comment type="caution">
    <text evidence="6">The sequence shown here is derived from an EMBL/GenBank/DDBJ whole genome shotgun (WGS) entry which is preliminary data.</text>
</comment>
<dbReference type="PANTHER" id="PTHR43248:SF25">
    <property type="entry name" value="AB HYDROLASE-1 DOMAIN-CONTAINING PROTEIN-RELATED"/>
    <property type="match status" value="1"/>
</dbReference>